<evidence type="ECO:0000313" key="2">
    <source>
        <dbReference type="Proteomes" id="UP000324222"/>
    </source>
</evidence>
<evidence type="ECO:0000313" key="1">
    <source>
        <dbReference type="EMBL" id="MPC37016.1"/>
    </source>
</evidence>
<proteinExistence type="predicted"/>
<organism evidence="1 2">
    <name type="scientific">Portunus trituberculatus</name>
    <name type="common">Swimming crab</name>
    <name type="synonym">Neptunus trituberculatus</name>
    <dbReference type="NCBI Taxonomy" id="210409"/>
    <lineage>
        <taxon>Eukaryota</taxon>
        <taxon>Metazoa</taxon>
        <taxon>Ecdysozoa</taxon>
        <taxon>Arthropoda</taxon>
        <taxon>Crustacea</taxon>
        <taxon>Multicrustacea</taxon>
        <taxon>Malacostraca</taxon>
        <taxon>Eumalacostraca</taxon>
        <taxon>Eucarida</taxon>
        <taxon>Decapoda</taxon>
        <taxon>Pleocyemata</taxon>
        <taxon>Brachyura</taxon>
        <taxon>Eubrachyura</taxon>
        <taxon>Portunoidea</taxon>
        <taxon>Portunidae</taxon>
        <taxon>Portuninae</taxon>
        <taxon>Portunus</taxon>
    </lineage>
</organism>
<dbReference type="Proteomes" id="UP000324222">
    <property type="component" value="Unassembled WGS sequence"/>
</dbReference>
<keyword evidence="2" id="KW-1185">Reference proteome</keyword>
<protein>
    <submittedName>
        <fullName evidence="1">Uncharacterized protein</fullName>
    </submittedName>
</protein>
<sequence>MRSVCLHARHYHLCYAFSTQRWVSDMETVIIPGKISIIPPLVPPTGRGKIPEAPPCWGILGRNWRNRTRCRNEIVIRGAHLEDRDKQHSARPIVKPHPRFLQSLKNTISGVRIDE</sequence>
<dbReference type="AlphaFoldDB" id="A0A5B7EUZ7"/>
<reference evidence="1 2" key="1">
    <citation type="submission" date="2019-05" db="EMBL/GenBank/DDBJ databases">
        <title>Another draft genome of Portunus trituberculatus and its Hox gene families provides insights of decapod evolution.</title>
        <authorList>
            <person name="Jeong J.-H."/>
            <person name="Song I."/>
            <person name="Kim S."/>
            <person name="Choi T."/>
            <person name="Kim D."/>
            <person name="Ryu S."/>
            <person name="Kim W."/>
        </authorList>
    </citation>
    <scope>NUCLEOTIDE SEQUENCE [LARGE SCALE GENOMIC DNA]</scope>
    <source>
        <tissue evidence="1">Muscle</tissue>
    </source>
</reference>
<dbReference type="EMBL" id="VSRR010003661">
    <property type="protein sequence ID" value="MPC37016.1"/>
    <property type="molecule type" value="Genomic_DNA"/>
</dbReference>
<comment type="caution">
    <text evidence="1">The sequence shown here is derived from an EMBL/GenBank/DDBJ whole genome shotgun (WGS) entry which is preliminary data.</text>
</comment>
<name>A0A5B7EUZ7_PORTR</name>
<gene>
    <name evidence="1" type="ORF">E2C01_030487</name>
</gene>
<accession>A0A5B7EUZ7</accession>